<dbReference type="PANTHER" id="PTHR22601">
    <property type="entry name" value="ISP4 LIKE PROTEIN"/>
    <property type="match status" value="1"/>
</dbReference>
<evidence type="ECO:0000256" key="7">
    <source>
        <dbReference type="ARBA" id="ARBA00022989"/>
    </source>
</evidence>
<evidence type="ECO:0000256" key="1">
    <source>
        <dbReference type="ARBA" id="ARBA00004141"/>
    </source>
</evidence>
<organism evidence="10 11">
    <name type="scientific">Linderina pennispora</name>
    <dbReference type="NCBI Taxonomy" id="61395"/>
    <lineage>
        <taxon>Eukaryota</taxon>
        <taxon>Fungi</taxon>
        <taxon>Fungi incertae sedis</taxon>
        <taxon>Zoopagomycota</taxon>
        <taxon>Kickxellomycotina</taxon>
        <taxon>Kickxellomycetes</taxon>
        <taxon>Kickxellales</taxon>
        <taxon>Kickxellaceae</taxon>
        <taxon>Linderina</taxon>
    </lineage>
</organism>
<dbReference type="Pfam" id="PF03169">
    <property type="entry name" value="OPT"/>
    <property type="match status" value="1"/>
</dbReference>
<evidence type="ECO:0000256" key="8">
    <source>
        <dbReference type="ARBA" id="ARBA00023136"/>
    </source>
</evidence>
<feature type="transmembrane region" description="Helical" evidence="9">
    <location>
        <begin position="47"/>
        <end position="69"/>
    </location>
</feature>
<keyword evidence="11" id="KW-1185">Reference proteome</keyword>
<keyword evidence="5" id="KW-0571">Peptide transport</keyword>
<evidence type="ECO:0000256" key="5">
    <source>
        <dbReference type="ARBA" id="ARBA00022856"/>
    </source>
</evidence>
<evidence type="ECO:0000256" key="4">
    <source>
        <dbReference type="ARBA" id="ARBA00022692"/>
    </source>
</evidence>
<dbReference type="InterPro" id="IPR004813">
    <property type="entry name" value="OPT"/>
</dbReference>
<keyword evidence="8 9" id="KW-0472">Membrane</keyword>
<proteinExistence type="inferred from homology"/>
<evidence type="ECO:0000256" key="6">
    <source>
        <dbReference type="ARBA" id="ARBA00022927"/>
    </source>
</evidence>
<evidence type="ECO:0000313" key="10">
    <source>
        <dbReference type="EMBL" id="ORX73235.1"/>
    </source>
</evidence>
<dbReference type="GO" id="GO:0016020">
    <property type="term" value="C:membrane"/>
    <property type="evidence" value="ECO:0007669"/>
    <property type="project" value="UniProtKB-SubCell"/>
</dbReference>
<keyword evidence="7 9" id="KW-1133">Transmembrane helix</keyword>
<comment type="similarity">
    <text evidence="2">Belongs to the oligopeptide OPT transporter family.</text>
</comment>
<dbReference type="AlphaFoldDB" id="A0A1Y1WIP5"/>
<dbReference type="RefSeq" id="XP_040746575.1">
    <property type="nucleotide sequence ID" value="XM_040890944.1"/>
</dbReference>
<dbReference type="OrthoDB" id="9986677at2759"/>
<feature type="transmembrane region" description="Helical" evidence="9">
    <location>
        <begin position="21"/>
        <end position="41"/>
    </location>
</feature>
<gene>
    <name evidence="10" type="ORF">DL89DRAFT_309371</name>
</gene>
<dbReference type="Proteomes" id="UP000193922">
    <property type="component" value="Unassembled WGS sequence"/>
</dbReference>
<evidence type="ECO:0000256" key="3">
    <source>
        <dbReference type="ARBA" id="ARBA00022448"/>
    </source>
</evidence>
<evidence type="ECO:0000256" key="9">
    <source>
        <dbReference type="SAM" id="Phobius"/>
    </source>
</evidence>
<comment type="subcellular location">
    <subcellularLocation>
        <location evidence="1">Membrane</location>
        <topology evidence="1">Multi-pass membrane protein</topology>
    </subcellularLocation>
</comment>
<keyword evidence="6" id="KW-0653">Protein transport</keyword>
<keyword evidence="4 9" id="KW-0812">Transmembrane</keyword>
<keyword evidence="3" id="KW-0813">Transport</keyword>
<protein>
    <recommendedName>
        <fullName evidence="12">OPT superfamily oligopeptide transporter</fullName>
    </recommendedName>
</protein>
<dbReference type="GO" id="GO:0015031">
    <property type="term" value="P:protein transport"/>
    <property type="evidence" value="ECO:0007669"/>
    <property type="project" value="UniProtKB-KW"/>
</dbReference>
<dbReference type="GO" id="GO:0035673">
    <property type="term" value="F:oligopeptide transmembrane transporter activity"/>
    <property type="evidence" value="ECO:0007669"/>
    <property type="project" value="InterPro"/>
</dbReference>
<dbReference type="InterPro" id="IPR004648">
    <property type="entry name" value="Oligpept_transpt"/>
</dbReference>
<evidence type="ECO:0008006" key="12">
    <source>
        <dbReference type="Google" id="ProtNLM"/>
    </source>
</evidence>
<reference evidence="10 11" key="1">
    <citation type="submission" date="2016-07" db="EMBL/GenBank/DDBJ databases">
        <title>Pervasive Adenine N6-methylation of Active Genes in Fungi.</title>
        <authorList>
            <consortium name="DOE Joint Genome Institute"/>
            <person name="Mondo S.J."/>
            <person name="Dannebaum R.O."/>
            <person name="Kuo R.C."/>
            <person name="Labutti K."/>
            <person name="Haridas S."/>
            <person name="Kuo A."/>
            <person name="Salamov A."/>
            <person name="Ahrendt S.R."/>
            <person name="Lipzen A."/>
            <person name="Sullivan W."/>
            <person name="Andreopoulos W.B."/>
            <person name="Clum A."/>
            <person name="Lindquist E."/>
            <person name="Daum C."/>
            <person name="Ramamoorthy G.K."/>
            <person name="Gryganskyi A."/>
            <person name="Culley D."/>
            <person name="Magnuson J.K."/>
            <person name="James T.Y."/>
            <person name="O'Malley M.A."/>
            <person name="Stajich J.E."/>
            <person name="Spatafora J.W."/>
            <person name="Visel A."/>
            <person name="Grigoriev I.V."/>
        </authorList>
    </citation>
    <scope>NUCLEOTIDE SEQUENCE [LARGE SCALE GENOMIC DNA]</scope>
    <source>
        <strain evidence="10 11">ATCC 12442</strain>
    </source>
</reference>
<comment type="caution">
    <text evidence="10">The sequence shown here is derived from an EMBL/GenBank/DDBJ whole genome shotgun (WGS) entry which is preliminary data.</text>
</comment>
<dbReference type="GeneID" id="63807592"/>
<feature type="transmembrane region" description="Helical" evidence="9">
    <location>
        <begin position="269"/>
        <end position="286"/>
    </location>
</feature>
<evidence type="ECO:0000256" key="2">
    <source>
        <dbReference type="ARBA" id="ARBA00008807"/>
    </source>
</evidence>
<name>A0A1Y1WIP5_9FUNG</name>
<sequence length="363" mass="41570">MIDAAVSKTDDPSTPSLTFRALLLGGIFSAVLAFVNVYYWFRSNPITLGIPVVQLLSLPAGWILSFVLLTRQFNTFGIRWSLNPGPFSTKEHVLISVMANASTGVAYALDIVVVRRFWIGQPTYTSSFKMFGYITVKQGLMLTKDQKLGYYMRVPPRHFSICQVLGTVVAVFVQLGRHLLADGNCQGYLYRRRGVLFYSTMVLWGDISPERQFSGKYQSLYYMFFVGVALPIPFWLLQRRYSKSIWRHVNISAMLTYIEYMPNSHTNNFVMFTLFCFIFNFLLMKYRYAWWSKYNFALTAALDSRVGWKQKSLPTEQDVVQRCYAAAQLSYCSQLGSLHVVYADLQVLVHSDATMAKTKTPHV</sequence>
<evidence type="ECO:0000313" key="11">
    <source>
        <dbReference type="Proteomes" id="UP000193922"/>
    </source>
</evidence>
<accession>A0A1Y1WIP5</accession>
<feature type="transmembrane region" description="Helical" evidence="9">
    <location>
        <begin position="220"/>
        <end position="237"/>
    </location>
</feature>
<dbReference type="EMBL" id="MCFD01000002">
    <property type="protein sequence ID" value="ORX73235.1"/>
    <property type="molecule type" value="Genomic_DNA"/>
</dbReference>